<comment type="subcellular location">
    <subcellularLocation>
        <location evidence="1">Membrane</location>
        <topology evidence="1">Multi-pass membrane protein</topology>
    </subcellularLocation>
</comment>
<evidence type="ECO:0000256" key="3">
    <source>
        <dbReference type="ARBA" id="ARBA00022989"/>
    </source>
</evidence>
<dbReference type="Proteomes" id="UP001165120">
    <property type="component" value="Unassembled WGS sequence"/>
</dbReference>
<evidence type="ECO:0000313" key="8">
    <source>
        <dbReference type="Proteomes" id="UP001165120"/>
    </source>
</evidence>
<feature type="transmembrane region" description="Helical" evidence="6">
    <location>
        <begin position="129"/>
        <end position="152"/>
    </location>
</feature>
<feature type="region of interest" description="Disordered" evidence="5">
    <location>
        <begin position="20"/>
        <end position="72"/>
    </location>
</feature>
<feature type="transmembrane region" description="Helical" evidence="6">
    <location>
        <begin position="249"/>
        <end position="270"/>
    </location>
</feature>
<feature type="transmembrane region" description="Helical" evidence="6">
    <location>
        <begin position="493"/>
        <end position="510"/>
    </location>
</feature>
<dbReference type="InterPro" id="IPR002293">
    <property type="entry name" value="AA/rel_permease1"/>
</dbReference>
<dbReference type="Pfam" id="PF13520">
    <property type="entry name" value="AA_permease_2"/>
    <property type="match status" value="1"/>
</dbReference>
<feature type="transmembrane region" description="Helical" evidence="6">
    <location>
        <begin position="463"/>
        <end position="481"/>
    </location>
</feature>
<feature type="transmembrane region" description="Helical" evidence="6">
    <location>
        <begin position="412"/>
        <end position="432"/>
    </location>
</feature>
<dbReference type="Gene3D" id="1.20.1740.10">
    <property type="entry name" value="Amino acid/polyamine transporter I"/>
    <property type="match status" value="1"/>
</dbReference>
<reference evidence="7" key="1">
    <citation type="submission" date="2023-04" db="EMBL/GenBank/DDBJ databases">
        <title>Candida boidinii NBRC 10035.</title>
        <authorList>
            <person name="Ichikawa N."/>
            <person name="Sato H."/>
            <person name="Tonouchi N."/>
        </authorList>
    </citation>
    <scope>NUCLEOTIDE SEQUENCE</scope>
    <source>
        <strain evidence="7">NBRC 10035</strain>
    </source>
</reference>
<feature type="transmembrane region" description="Helical" evidence="6">
    <location>
        <begin position="556"/>
        <end position="578"/>
    </location>
</feature>
<feature type="transmembrane region" description="Helical" evidence="6">
    <location>
        <begin position="522"/>
        <end position="544"/>
    </location>
</feature>
<proteinExistence type="predicted"/>
<evidence type="ECO:0000313" key="7">
    <source>
        <dbReference type="EMBL" id="GME67310.1"/>
    </source>
</evidence>
<evidence type="ECO:0000256" key="6">
    <source>
        <dbReference type="SAM" id="Phobius"/>
    </source>
</evidence>
<name>A0A9W6SUL5_CANBO</name>
<keyword evidence="8" id="KW-1185">Reference proteome</keyword>
<evidence type="ECO:0000256" key="2">
    <source>
        <dbReference type="ARBA" id="ARBA00022692"/>
    </source>
</evidence>
<keyword evidence="2 6" id="KW-0812">Transmembrane</keyword>
<evidence type="ECO:0000256" key="1">
    <source>
        <dbReference type="ARBA" id="ARBA00004141"/>
    </source>
</evidence>
<dbReference type="PANTHER" id="PTHR11785">
    <property type="entry name" value="AMINO ACID TRANSPORTER"/>
    <property type="match status" value="1"/>
</dbReference>
<accession>A0A9W6SUL5</accession>
<dbReference type="AlphaFoldDB" id="A0A9W6SUL5"/>
<feature type="transmembrane region" description="Helical" evidence="6">
    <location>
        <begin position="364"/>
        <end position="383"/>
    </location>
</feature>
<dbReference type="PANTHER" id="PTHR11785:SF382">
    <property type="entry name" value="LOW-AFFINITY METHIONINE PERMEASE"/>
    <property type="match status" value="1"/>
</dbReference>
<feature type="transmembrane region" description="Helical" evidence="6">
    <location>
        <begin position="164"/>
        <end position="188"/>
    </location>
</feature>
<keyword evidence="3 6" id="KW-1133">Transmembrane helix</keyword>
<dbReference type="GO" id="GO:0015179">
    <property type="term" value="F:L-amino acid transmembrane transporter activity"/>
    <property type="evidence" value="ECO:0007669"/>
    <property type="project" value="TreeGrafter"/>
</dbReference>
<gene>
    <name evidence="7" type="ORF">Cboi02_000073500</name>
</gene>
<feature type="transmembrane region" description="Helical" evidence="6">
    <location>
        <begin position="322"/>
        <end position="343"/>
    </location>
</feature>
<organism evidence="7 8">
    <name type="scientific">Candida boidinii</name>
    <name type="common">Yeast</name>
    <dbReference type="NCBI Taxonomy" id="5477"/>
    <lineage>
        <taxon>Eukaryota</taxon>
        <taxon>Fungi</taxon>
        <taxon>Dikarya</taxon>
        <taxon>Ascomycota</taxon>
        <taxon>Saccharomycotina</taxon>
        <taxon>Pichiomycetes</taxon>
        <taxon>Pichiales</taxon>
        <taxon>Pichiaceae</taxon>
        <taxon>Ogataea</taxon>
        <taxon>Ogataea/Candida clade</taxon>
    </lineage>
</organism>
<keyword evidence="4 6" id="KW-0472">Membrane</keyword>
<evidence type="ECO:0000256" key="5">
    <source>
        <dbReference type="SAM" id="MobiDB-lite"/>
    </source>
</evidence>
<evidence type="ECO:0000256" key="4">
    <source>
        <dbReference type="ARBA" id="ARBA00023136"/>
    </source>
</evidence>
<feature type="compositionally biased region" description="Polar residues" evidence="5">
    <location>
        <begin position="49"/>
        <end position="70"/>
    </location>
</feature>
<feature type="transmembrane region" description="Helical" evidence="6">
    <location>
        <begin position="282"/>
        <end position="302"/>
    </location>
</feature>
<dbReference type="GO" id="GO:0016020">
    <property type="term" value="C:membrane"/>
    <property type="evidence" value="ECO:0007669"/>
    <property type="project" value="UniProtKB-SubCell"/>
</dbReference>
<sequence length="607" mass="67970">MNESLKRLLVADKAEHSDYQSINTNSKMGAAPSGIHVSPSEENIRLDSPFSQPNKSSSIRVSDNEVSTFPSDEISDELTDNHYDEDNEMLLSHHSIENNNVLTTATSHEAAMDHLRELEDLPQGRHMGVFSVIIMMITRIVGSGIFATPALIYRDIGGSPFLFFSVWLIAALLSFSGLYVFLELGSIVPRSGGLKVFLEYIYYKPKMFMSVVFNIYSIIFGFTITNAIIFGKYTLYSCGVDNVTDTSSRYVGCGFVILISVIHALSVKVGMRVQNYTGALKLFLLIVMAFVGIYVLVLPTSLTGIANNLHWDEFFKIKRDVTVSSFISALLKAIFSLGGWHSAHMVTSEIEDPVRTLKIAGPSSLGIINVCYLFINIAYLVVIPDSLLENSDELVGSLLFERIFGYRIGRQFLTFTIAASAAGNIVAVLYALSRVDQEIFREGFLPFSRFFSSNWPLGTPMRALCFPLVITCFFLLIQTPSNVYDYIIDLESYPLQFFIGLAAVGIFINRRRYPDREAPIKAPSIGVIFIILLSIFLLIAPLLPKEKPEFEGFPNYAYTDVIILSSCALYWLFMFVLLPRIGKYRLIQSQMILSDGLTIKVWSKQKI</sequence>
<feature type="transmembrane region" description="Helical" evidence="6">
    <location>
        <begin position="208"/>
        <end position="229"/>
    </location>
</feature>
<protein>
    <submittedName>
        <fullName evidence="7">Unnamed protein product</fullName>
    </submittedName>
</protein>
<dbReference type="EMBL" id="BSXN01000143">
    <property type="protein sequence ID" value="GME67310.1"/>
    <property type="molecule type" value="Genomic_DNA"/>
</dbReference>
<dbReference type="InterPro" id="IPR050598">
    <property type="entry name" value="AminoAcid_Transporter"/>
</dbReference>
<comment type="caution">
    <text evidence="7">The sequence shown here is derived from an EMBL/GenBank/DDBJ whole genome shotgun (WGS) entry which is preliminary data.</text>
</comment>